<name>A0AAE2W488_RHOHA</name>
<feature type="coiled-coil region" evidence="1">
    <location>
        <begin position="131"/>
        <end position="158"/>
    </location>
</feature>
<protein>
    <submittedName>
        <fullName evidence="2">Uncharacterized protein</fullName>
    </submittedName>
</protein>
<comment type="caution">
    <text evidence="2">The sequence shown here is derived from an EMBL/GenBank/DDBJ whole genome shotgun (WGS) entry which is preliminary data.</text>
</comment>
<reference evidence="2" key="1">
    <citation type="submission" date="2019-11" db="EMBL/GenBank/DDBJ databases">
        <title>Spread of Macrolides and rifampicin resistant Rhodococcus equi in clinical isolates in the USA.</title>
        <authorList>
            <person name="Alvarez-Narvaez S."/>
            <person name="Huber L."/>
            <person name="Cohen N.D."/>
            <person name="Slovis N."/>
            <person name="Greiter M."/>
            <person name="Giguere S."/>
            <person name="Hart K."/>
        </authorList>
    </citation>
    <scope>NUCLEOTIDE SEQUENCE</scope>
    <source>
        <strain evidence="2">Lh_5</strain>
    </source>
</reference>
<dbReference type="EMBL" id="WUYC01000001">
    <property type="protein sequence ID" value="MBM4713646.1"/>
    <property type="molecule type" value="Genomic_DNA"/>
</dbReference>
<proteinExistence type="predicted"/>
<dbReference type="AlphaFoldDB" id="A0AAE2W488"/>
<dbReference type="Proteomes" id="UP000706122">
    <property type="component" value="Unassembled WGS sequence"/>
</dbReference>
<keyword evidence="1" id="KW-0175">Coiled coil</keyword>
<evidence type="ECO:0000313" key="3">
    <source>
        <dbReference type="Proteomes" id="UP000706122"/>
    </source>
</evidence>
<accession>A0AAE2W488</accession>
<evidence type="ECO:0000256" key="1">
    <source>
        <dbReference type="SAM" id="Coils"/>
    </source>
</evidence>
<gene>
    <name evidence="2" type="ORF">GS551_05445</name>
</gene>
<organism evidence="2 3">
    <name type="scientific">Rhodococcus hoagii</name>
    <name type="common">Corynebacterium equii</name>
    <dbReference type="NCBI Taxonomy" id="43767"/>
    <lineage>
        <taxon>Bacteria</taxon>
        <taxon>Bacillati</taxon>
        <taxon>Actinomycetota</taxon>
        <taxon>Actinomycetes</taxon>
        <taxon>Mycobacteriales</taxon>
        <taxon>Nocardiaceae</taxon>
        <taxon>Prescottella</taxon>
    </lineage>
</organism>
<sequence length="179" mass="19528">MTSLWGVVVGALIALAGALGGQIVAGRYAVRNRRSARRAELRDRQISAAAGLVVAARAHRRACYWLASINLAQQPELFRDAHNHEAAAKDVLANAITAARTQVFDRDLLILVNKAYDHTLDHSSRFFTAGQEPTEQEMRDLENSLIEVENRCQELSSGSRCLPAVTPRVASDEATQPGP</sequence>
<evidence type="ECO:0000313" key="2">
    <source>
        <dbReference type="EMBL" id="MBM4713646.1"/>
    </source>
</evidence>